<sequence>MRRHSWDLGVGFDLKQDGAVGRKRVIPGGPRVSRVYRPCRITGHPCDGGCSHARRKGYEAPRSRRPPAMMHDQGVGTPADGADFGEGLTIGRPASMQAATKARAIAAGIIPLRARRHRFTACSCGWPRRIGHSVSRKSTASKMLVKVCSRPHWSRTLTGRAHRTSTSGILLLLPCHFPSSTTYIAARLHWFKGCRSGLCQLTDLRKSQQTYYRQCPVLRKASPTQ</sequence>
<name>A0A7Z0DXR7_RHILE</name>
<feature type="region of interest" description="Disordered" evidence="1">
    <location>
        <begin position="51"/>
        <end position="70"/>
    </location>
</feature>
<dbReference type="EMBL" id="JACBZV010000002">
    <property type="protein sequence ID" value="NYJ10877.1"/>
    <property type="molecule type" value="Genomic_DNA"/>
</dbReference>
<proteinExistence type="predicted"/>
<gene>
    <name evidence="2" type="ORF">GGI64_001924</name>
</gene>
<comment type="caution">
    <text evidence="2">The sequence shown here is derived from an EMBL/GenBank/DDBJ whole genome shotgun (WGS) entry which is preliminary data.</text>
</comment>
<evidence type="ECO:0000313" key="3">
    <source>
        <dbReference type="Proteomes" id="UP000535276"/>
    </source>
</evidence>
<reference evidence="2 3" key="1">
    <citation type="submission" date="2020-07" db="EMBL/GenBank/DDBJ databases">
        <title>Genomic Encyclopedia of Type Strains, Phase IV (KMG-V): Genome sequencing to study the core and pangenomes of soil and plant-associated prokaryotes.</title>
        <authorList>
            <person name="Whitman W."/>
        </authorList>
    </citation>
    <scope>NUCLEOTIDE SEQUENCE [LARGE SCALE GENOMIC DNA]</scope>
    <source>
        <strain evidence="2 3">SEMIA 4052</strain>
    </source>
</reference>
<accession>A0A7Z0DXR7</accession>
<evidence type="ECO:0000313" key="2">
    <source>
        <dbReference type="EMBL" id="NYJ10877.1"/>
    </source>
</evidence>
<dbReference type="AlphaFoldDB" id="A0A7Z0DXR7"/>
<dbReference type="Proteomes" id="UP000535276">
    <property type="component" value="Unassembled WGS sequence"/>
</dbReference>
<evidence type="ECO:0000256" key="1">
    <source>
        <dbReference type="SAM" id="MobiDB-lite"/>
    </source>
</evidence>
<organism evidence="2 3">
    <name type="scientific">Rhizobium leguminosarum</name>
    <dbReference type="NCBI Taxonomy" id="384"/>
    <lineage>
        <taxon>Bacteria</taxon>
        <taxon>Pseudomonadati</taxon>
        <taxon>Pseudomonadota</taxon>
        <taxon>Alphaproteobacteria</taxon>
        <taxon>Hyphomicrobiales</taxon>
        <taxon>Rhizobiaceae</taxon>
        <taxon>Rhizobium/Agrobacterium group</taxon>
        <taxon>Rhizobium</taxon>
    </lineage>
</organism>
<protein>
    <submittedName>
        <fullName evidence="2">Uncharacterized protein</fullName>
    </submittedName>
</protein>